<keyword evidence="6" id="KW-0067">ATP-binding</keyword>
<dbReference type="InterPro" id="IPR001452">
    <property type="entry name" value="SH3_domain"/>
</dbReference>
<dbReference type="InterPro" id="IPR050660">
    <property type="entry name" value="NEK_Ser/Thr_kinase"/>
</dbReference>
<evidence type="ECO:0000256" key="2">
    <source>
        <dbReference type="ARBA" id="ARBA00022443"/>
    </source>
</evidence>
<dbReference type="Pfam" id="PF07653">
    <property type="entry name" value="SH3_2"/>
    <property type="match status" value="1"/>
</dbReference>
<proteinExistence type="predicted"/>
<evidence type="ECO:0000259" key="9">
    <source>
        <dbReference type="PROSITE" id="PS50011"/>
    </source>
</evidence>
<keyword evidence="3" id="KW-0808">Transferase</keyword>
<dbReference type="OrthoDB" id="1668230at2759"/>
<dbReference type="GO" id="GO:0005524">
    <property type="term" value="F:ATP binding"/>
    <property type="evidence" value="ECO:0007669"/>
    <property type="project" value="UniProtKB-KW"/>
</dbReference>
<dbReference type="EMBL" id="SNRW01013944">
    <property type="protein sequence ID" value="KAA6372044.1"/>
    <property type="molecule type" value="Genomic_DNA"/>
</dbReference>
<dbReference type="Pfam" id="PF00069">
    <property type="entry name" value="Pkinase"/>
    <property type="match status" value="1"/>
</dbReference>
<dbReference type="PROSITE" id="PS50002">
    <property type="entry name" value="SH3"/>
    <property type="match status" value="1"/>
</dbReference>
<reference evidence="10 11" key="1">
    <citation type="submission" date="2019-03" db="EMBL/GenBank/DDBJ databases">
        <title>Single cell metagenomics reveals metabolic interactions within the superorganism composed of flagellate Streblomastix strix and complex community of Bacteroidetes bacteria on its surface.</title>
        <authorList>
            <person name="Treitli S.C."/>
            <person name="Kolisko M."/>
            <person name="Husnik F."/>
            <person name="Keeling P."/>
            <person name="Hampl V."/>
        </authorList>
    </citation>
    <scope>NUCLEOTIDE SEQUENCE [LARGE SCALE GENOMIC DNA]</scope>
    <source>
        <strain evidence="10">ST1C</strain>
    </source>
</reference>
<protein>
    <recommendedName>
        <fullName evidence="1">non-specific serine/threonine protein kinase</fullName>
        <ecNumber evidence="1">2.7.11.1</ecNumber>
    </recommendedName>
</protein>
<comment type="caution">
    <text evidence="10">The sequence shown here is derived from an EMBL/GenBank/DDBJ whole genome shotgun (WGS) entry which is preliminary data.</text>
</comment>
<dbReference type="SUPFAM" id="SSF56112">
    <property type="entry name" value="Protein kinase-like (PK-like)"/>
    <property type="match status" value="1"/>
</dbReference>
<evidence type="ECO:0000256" key="7">
    <source>
        <dbReference type="PROSITE-ProRule" id="PRU00192"/>
    </source>
</evidence>
<dbReference type="InterPro" id="IPR036028">
    <property type="entry name" value="SH3-like_dom_sf"/>
</dbReference>
<dbReference type="PANTHER" id="PTHR43671">
    <property type="entry name" value="SERINE/THREONINE-PROTEIN KINASE NEK"/>
    <property type="match status" value="1"/>
</dbReference>
<dbReference type="InterPro" id="IPR000719">
    <property type="entry name" value="Prot_kinase_dom"/>
</dbReference>
<evidence type="ECO:0000256" key="6">
    <source>
        <dbReference type="ARBA" id="ARBA00022840"/>
    </source>
</evidence>
<feature type="non-terminal residue" evidence="10">
    <location>
        <position position="287"/>
    </location>
</feature>
<evidence type="ECO:0000313" key="10">
    <source>
        <dbReference type="EMBL" id="KAA6372044.1"/>
    </source>
</evidence>
<feature type="domain" description="Protein kinase" evidence="9">
    <location>
        <begin position="84"/>
        <end position="287"/>
    </location>
</feature>
<evidence type="ECO:0000256" key="4">
    <source>
        <dbReference type="ARBA" id="ARBA00022741"/>
    </source>
</evidence>
<dbReference type="Gene3D" id="1.10.510.10">
    <property type="entry name" value="Transferase(Phosphotransferase) domain 1"/>
    <property type="match status" value="1"/>
</dbReference>
<keyword evidence="4" id="KW-0547">Nucleotide-binding</keyword>
<gene>
    <name evidence="10" type="ORF">EZS28_032429</name>
</gene>
<dbReference type="PANTHER" id="PTHR43671:SF13">
    <property type="entry name" value="SERINE_THREONINE-PROTEIN KINASE NEK2"/>
    <property type="match status" value="1"/>
</dbReference>
<sequence>MTQTDQLYKVIKDYAGLDGDLQLIPINKGEIVFVIKKEIEYYTIEKNSQIGKVPMEYLRPYNGEYSTTSSWHNLLFEIPTYEDFDVVKMLSGGNMGKTELVQLKLTGKQYVRKRVYFGKKDKQKADQEVSIMQKLSSRYTVRLIWSYIDRSELVMITDYCELGDLKKVIKDLQLISEGERLNRVWDLFAQIIKAVDFMHSLGIIHRDIKPANIFIMEDGTARLGDFGLAKDISVEGFVAVAGTLNYQAAEVWTMKRMTLSSDVFAVGVCIYELITGENPFAAQQFLY</sequence>
<keyword evidence="5" id="KW-0418">Kinase</keyword>
<feature type="domain" description="SH3" evidence="8">
    <location>
        <begin position="3"/>
        <end position="63"/>
    </location>
</feature>
<dbReference type="AlphaFoldDB" id="A0A5J4UPF4"/>
<dbReference type="GO" id="GO:0004674">
    <property type="term" value="F:protein serine/threonine kinase activity"/>
    <property type="evidence" value="ECO:0007669"/>
    <property type="project" value="UniProtKB-EC"/>
</dbReference>
<accession>A0A5J4UPF4</accession>
<evidence type="ECO:0000256" key="1">
    <source>
        <dbReference type="ARBA" id="ARBA00012513"/>
    </source>
</evidence>
<dbReference type="PROSITE" id="PS50011">
    <property type="entry name" value="PROTEIN_KINASE_DOM"/>
    <property type="match status" value="1"/>
</dbReference>
<dbReference type="InterPro" id="IPR008271">
    <property type="entry name" value="Ser/Thr_kinase_AS"/>
</dbReference>
<evidence type="ECO:0000256" key="3">
    <source>
        <dbReference type="ARBA" id="ARBA00022679"/>
    </source>
</evidence>
<dbReference type="SMART" id="SM00220">
    <property type="entry name" value="S_TKc"/>
    <property type="match status" value="1"/>
</dbReference>
<evidence type="ECO:0000256" key="5">
    <source>
        <dbReference type="ARBA" id="ARBA00022777"/>
    </source>
</evidence>
<dbReference type="PROSITE" id="PS00108">
    <property type="entry name" value="PROTEIN_KINASE_ST"/>
    <property type="match status" value="1"/>
</dbReference>
<keyword evidence="2 7" id="KW-0728">SH3 domain</keyword>
<name>A0A5J4UPF4_9EUKA</name>
<organism evidence="10 11">
    <name type="scientific">Streblomastix strix</name>
    <dbReference type="NCBI Taxonomy" id="222440"/>
    <lineage>
        <taxon>Eukaryota</taxon>
        <taxon>Metamonada</taxon>
        <taxon>Preaxostyla</taxon>
        <taxon>Oxymonadida</taxon>
        <taxon>Streblomastigidae</taxon>
        <taxon>Streblomastix</taxon>
    </lineage>
</organism>
<dbReference type="Proteomes" id="UP000324800">
    <property type="component" value="Unassembled WGS sequence"/>
</dbReference>
<evidence type="ECO:0000259" key="8">
    <source>
        <dbReference type="PROSITE" id="PS50002"/>
    </source>
</evidence>
<dbReference type="SUPFAM" id="SSF50044">
    <property type="entry name" value="SH3-domain"/>
    <property type="match status" value="1"/>
</dbReference>
<dbReference type="EC" id="2.7.11.1" evidence="1"/>
<dbReference type="InterPro" id="IPR011009">
    <property type="entry name" value="Kinase-like_dom_sf"/>
</dbReference>
<evidence type="ECO:0000313" key="11">
    <source>
        <dbReference type="Proteomes" id="UP000324800"/>
    </source>
</evidence>